<dbReference type="Pfam" id="PF00652">
    <property type="entry name" value="Ricin_B_lectin"/>
    <property type="match status" value="1"/>
</dbReference>
<keyword evidence="7 10" id="KW-0378">Hydrolase</keyword>
<evidence type="ECO:0000256" key="8">
    <source>
        <dbReference type="ARBA" id="ARBA00023180"/>
    </source>
</evidence>
<gene>
    <name evidence="14" type="ORF">C7378_0846</name>
</gene>
<dbReference type="EMBL" id="SMGK01000001">
    <property type="protein sequence ID" value="TCK75849.1"/>
    <property type="molecule type" value="Genomic_DNA"/>
</dbReference>
<dbReference type="EC" id="3.2.1.22" evidence="10"/>
<evidence type="ECO:0000256" key="9">
    <source>
        <dbReference type="ARBA" id="ARBA00023295"/>
    </source>
</evidence>
<dbReference type="GO" id="GO:0030246">
    <property type="term" value="F:carbohydrate binding"/>
    <property type="evidence" value="ECO:0007669"/>
    <property type="project" value="UniProtKB-KW"/>
</dbReference>
<evidence type="ECO:0000256" key="12">
    <source>
        <dbReference type="SAM" id="Phobius"/>
    </source>
</evidence>
<dbReference type="Pfam" id="PF17801">
    <property type="entry name" value="Melibiase_C"/>
    <property type="match status" value="1"/>
</dbReference>
<dbReference type="PROSITE" id="PS00512">
    <property type="entry name" value="ALPHA_GALACTOSIDASE"/>
    <property type="match status" value="1"/>
</dbReference>
<evidence type="ECO:0000256" key="6">
    <source>
        <dbReference type="ARBA" id="ARBA00022734"/>
    </source>
</evidence>
<dbReference type="CDD" id="cd14792">
    <property type="entry name" value="GH27"/>
    <property type="match status" value="1"/>
</dbReference>
<evidence type="ECO:0000256" key="11">
    <source>
        <dbReference type="SAM" id="MobiDB-lite"/>
    </source>
</evidence>
<feature type="region of interest" description="Disordered" evidence="11">
    <location>
        <begin position="1"/>
        <end position="24"/>
    </location>
</feature>
<dbReference type="InterPro" id="IPR000111">
    <property type="entry name" value="Glyco_hydro_27/36_CS"/>
</dbReference>
<evidence type="ECO:0000259" key="13">
    <source>
        <dbReference type="SMART" id="SM00458"/>
    </source>
</evidence>
<dbReference type="InterPro" id="IPR041233">
    <property type="entry name" value="Melibiase_C"/>
</dbReference>
<evidence type="ECO:0000256" key="7">
    <source>
        <dbReference type="ARBA" id="ARBA00022801"/>
    </source>
</evidence>
<dbReference type="InterPro" id="IPR000772">
    <property type="entry name" value="Ricin_B_lectin"/>
</dbReference>
<dbReference type="GO" id="GO:0005576">
    <property type="term" value="C:extracellular region"/>
    <property type="evidence" value="ECO:0007669"/>
    <property type="project" value="UniProtKB-SubCell"/>
</dbReference>
<dbReference type="GO" id="GO:0004557">
    <property type="term" value="F:alpha-galactosidase activity"/>
    <property type="evidence" value="ECO:0007669"/>
    <property type="project" value="UniProtKB-EC"/>
</dbReference>
<evidence type="ECO:0000313" key="15">
    <source>
        <dbReference type="Proteomes" id="UP000295210"/>
    </source>
</evidence>
<accession>A0A4R1LGL8</accession>
<evidence type="ECO:0000256" key="10">
    <source>
        <dbReference type="RuleBase" id="RU361168"/>
    </source>
</evidence>
<dbReference type="SMART" id="SM00458">
    <property type="entry name" value="RICIN"/>
    <property type="match status" value="1"/>
</dbReference>
<evidence type="ECO:0000256" key="1">
    <source>
        <dbReference type="ARBA" id="ARBA00003969"/>
    </source>
</evidence>
<evidence type="ECO:0000256" key="5">
    <source>
        <dbReference type="ARBA" id="ARBA00022729"/>
    </source>
</evidence>
<proteinExistence type="inferred from homology"/>
<dbReference type="SUPFAM" id="SSF51011">
    <property type="entry name" value="Glycosyl hydrolase domain"/>
    <property type="match status" value="1"/>
</dbReference>
<dbReference type="AlphaFoldDB" id="A0A4R1LGL8"/>
<dbReference type="Gene3D" id="3.20.20.70">
    <property type="entry name" value="Aldolase class I"/>
    <property type="match status" value="1"/>
</dbReference>
<keyword evidence="6" id="KW-0430">Lectin</keyword>
<comment type="catalytic activity">
    <reaction evidence="10">
        <text>Hydrolysis of terminal, non-reducing alpha-D-galactose residues in alpha-D-galactosides, including galactose oligosaccharides, galactomannans and galactolipids.</text>
        <dbReference type="EC" id="3.2.1.22"/>
    </reaction>
</comment>
<dbReference type="InterPro" id="IPR035992">
    <property type="entry name" value="Ricin_B-like_lectins"/>
</dbReference>
<dbReference type="InterPro" id="IPR002241">
    <property type="entry name" value="Glyco_hydro_27"/>
</dbReference>
<keyword evidence="5" id="KW-0732">Signal</keyword>
<dbReference type="OrthoDB" id="9807519at2"/>
<dbReference type="Pfam" id="PF16499">
    <property type="entry name" value="Melibiase_2"/>
    <property type="match status" value="1"/>
</dbReference>
<feature type="compositionally biased region" description="Basic and acidic residues" evidence="11">
    <location>
        <begin position="1"/>
        <end position="11"/>
    </location>
</feature>
<comment type="similarity">
    <text evidence="3 10">Belongs to the glycosyl hydrolase 27 family.</text>
</comment>
<organism evidence="14 15">
    <name type="scientific">Acidipila rosea</name>
    <dbReference type="NCBI Taxonomy" id="768535"/>
    <lineage>
        <taxon>Bacteria</taxon>
        <taxon>Pseudomonadati</taxon>
        <taxon>Acidobacteriota</taxon>
        <taxon>Terriglobia</taxon>
        <taxon>Terriglobales</taxon>
        <taxon>Acidobacteriaceae</taxon>
        <taxon>Acidipila</taxon>
    </lineage>
</organism>
<evidence type="ECO:0000256" key="3">
    <source>
        <dbReference type="ARBA" id="ARBA00009743"/>
    </source>
</evidence>
<evidence type="ECO:0000256" key="4">
    <source>
        <dbReference type="ARBA" id="ARBA00022525"/>
    </source>
</evidence>
<dbReference type="InterPro" id="IPR013785">
    <property type="entry name" value="Aldolase_TIM"/>
</dbReference>
<comment type="subcellular location">
    <subcellularLocation>
        <location evidence="2">Secreted</location>
    </subcellularLocation>
</comment>
<comment type="function">
    <text evidence="1">Hydrolyzes a variety of simple alpha-D-galactoside as well as more complex molecules such as oligosaccharides and polysaccharides.</text>
</comment>
<dbReference type="PRINTS" id="PR00740">
    <property type="entry name" value="GLHYDRLASE27"/>
</dbReference>
<feature type="domain" description="Ricin B lectin" evidence="13">
    <location>
        <begin position="465"/>
        <end position="572"/>
    </location>
</feature>
<dbReference type="Gene3D" id="2.80.10.50">
    <property type="match status" value="1"/>
</dbReference>
<feature type="transmembrane region" description="Helical" evidence="12">
    <location>
        <begin position="37"/>
        <end position="55"/>
    </location>
</feature>
<dbReference type="SUPFAM" id="SSF51445">
    <property type="entry name" value="(Trans)glycosidases"/>
    <property type="match status" value="1"/>
</dbReference>
<keyword evidence="15" id="KW-1185">Reference proteome</keyword>
<name>A0A4R1LGL8_9BACT</name>
<keyword evidence="10" id="KW-1015">Disulfide bond</keyword>
<keyword evidence="12" id="KW-0472">Membrane</keyword>
<keyword evidence="9 10" id="KW-0326">Glycosidase</keyword>
<keyword evidence="12" id="KW-0812">Transmembrane</keyword>
<dbReference type="Proteomes" id="UP000295210">
    <property type="component" value="Unassembled WGS sequence"/>
</dbReference>
<reference evidence="14 15" key="1">
    <citation type="submission" date="2019-03" db="EMBL/GenBank/DDBJ databases">
        <title>Genomic Encyclopedia of Type Strains, Phase IV (KMG-IV): sequencing the most valuable type-strain genomes for metagenomic binning, comparative biology and taxonomic classification.</title>
        <authorList>
            <person name="Goeker M."/>
        </authorList>
    </citation>
    <scope>NUCLEOTIDE SEQUENCE [LARGE SCALE GENOMIC DNA]</scope>
    <source>
        <strain evidence="14 15">DSM 103428</strain>
    </source>
</reference>
<evidence type="ECO:0000256" key="2">
    <source>
        <dbReference type="ARBA" id="ARBA00004613"/>
    </source>
</evidence>
<comment type="caution">
    <text evidence="14">The sequence shown here is derived from an EMBL/GenBank/DDBJ whole genome shotgun (WGS) entry which is preliminary data.</text>
</comment>
<dbReference type="PANTHER" id="PTHR11452:SF91">
    <property type="entry name" value="ALPHA-GALACTOSIDASE A-RELATED"/>
    <property type="match status" value="1"/>
</dbReference>
<dbReference type="PANTHER" id="PTHR11452">
    <property type="entry name" value="ALPHA-GALACTOSIDASE/ALPHA-N-ACETYLGALACTOSAMINIDASE"/>
    <property type="match status" value="1"/>
</dbReference>
<protein>
    <recommendedName>
        <fullName evidence="10">Alpha-galactosidase</fullName>
        <ecNumber evidence="10">3.2.1.22</ecNumber>
    </recommendedName>
    <alternativeName>
        <fullName evidence="10">Melibiase</fullName>
    </alternativeName>
</protein>
<dbReference type="Gene3D" id="2.60.40.1180">
    <property type="entry name" value="Golgi alpha-mannosidase II"/>
    <property type="match status" value="1"/>
</dbReference>
<evidence type="ECO:0000313" key="14">
    <source>
        <dbReference type="EMBL" id="TCK75849.1"/>
    </source>
</evidence>
<keyword evidence="4" id="KW-0964">Secreted</keyword>
<sequence length="573" mass="62222">MIKPIRKDFRELTSNPNPPPAEASCPASAFRPLRSHILAALLMLVSGIAWPAFAAPAQQLAVTPPMGWNDWAHYQCNFTSQTILDNAKALIKSGLAAQGYNTVTIDDCWMQKDRDANGDLQPDLMRFPHGVKPVAQAVHALGLKFGIYEDAGYETCGGFAGSGDPNGGGKDHFLQDARLFASWGVDYLKLDGCNVYAPKGTSSEAAYRKAYAAQNAALKQVGRPIVFSESAPAYFQDSPDWYDVLTWVRYYGQLWREGTDIETFDVKKPDAERFDSVLWNYAYNLPLGRFQKPGNWNDADFIIGGDSGITLAETRSQVALWSMMSAPLILSSDLDKLSPQSVAILGNKQIIAVDQDPLGRMATLVKRSSVTDVLFKPLKGGDYAVAVLNRAGKSLQVDLHPSDFGFAASAACKIDAQDLWSGKHQSTLSAAIAPHDTAIWRIHPSTPCGRPNRKGTITMIVNGKNHDIPTYSRCLSSSGQVHSCQGTPEEIWTVTKGGSLESSGKCLAVQNGKPVMQACNSNSTQHWNYNLLGNVISSDHKCLTGSTLNNNSQGVSIAACGHNQPDQIWSLPN</sequence>
<dbReference type="PROSITE" id="PS50231">
    <property type="entry name" value="RICIN_B_LECTIN"/>
    <property type="match status" value="1"/>
</dbReference>
<dbReference type="GO" id="GO:0005975">
    <property type="term" value="P:carbohydrate metabolic process"/>
    <property type="evidence" value="ECO:0007669"/>
    <property type="project" value="InterPro"/>
</dbReference>
<dbReference type="SUPFAM" id="SSF50370">
    <property type="entry name" value="Ricin B-like lectins"/>
    <property type="match status" value="1"/>
</dbReference>
<dbReference type="InterPro" id="IPR013780">
    <property type="entry name" value="Glyco_hydro_b"/>
</dbReference>
<dbReference type="InterPro" id="IPR017853">
    <property type="entry name" value="GH"/>
</dbReference>
<keyword evidence="12" id="KW-1133">Transmembrane helix</keyword>
<keyword evidence="8" id="KW-0325">Glycoprotein</keyword>